<dbReference type="AlphaFoldDB" id="A0A9E8CSX6"/>
<name>A0A9E8CSX6_9HYPH</name>
<proteinExistence type="predicted"/>
<sequence>MGERSKPVVTVTVSAPVGSGKSAICGEIEIALKAIGVPVTWRDGASEKRLTRADWQGALDLYEPSVVIREENPHMERARICQAAEQASGAFGQWVPQAWLDAFMAAYQSNPKASSRG</sequence>
<accession>A0A9E8CSX6</accession>
<organism evidence="1">
    <name type="scientific">Bosea sp. NBC_00436</name>
    <dbReference type="NCBI Taxonomy" id="2969620"/>
    <lineage>
        <taxon>Bacteria</taxon>
        <taxon>Pseudomonadati</taxon>
        <taxon>Pseudomonadota</taxon>
        <taxon>Alphaproteobacteria</taxon>
        <taxon>Hyphomicrobiales</taxon>
        <taxon>Boseaceae</taxon>
        <taxon>Bosea</taxon>
    </lineage>
</organism>
<dbReference type="EMBL" id="CP102774">
    <property type="protein sequence ID" value="UZF88003.1"/>
    <property type="molecule type" value="Genomic_DNA"/>
</dbReference>
<evidence type="ECO:0000313" key="1">
    <source>
        <dbReference type="EMBL" id="UZF88003.1"/>
    </source>
</evidence>
<reference evidence="1" key="1">
    <citation type="submission" date="2022-08" db="EMBL/GenBank/DDBJ databases">
        <title>Complete Genome Sequences of 2 Bosea sp. soil isolates.</title>
        <authorList>
            <person name="Alvarez Arevalo M."/>
            <person name="Sterndorff E.B."/>
            <person name="Faurdal D."/>
            <person name="Joergensen T.S."/>
            <person name="Weber T."/>
        </authorList>
    </citation>
    <scope>NUCLEOTIDE SEQUENCE</scope>
    <source>
        <strain evidence="1">NBC_00436</strain>
    </source>
</reference>
<gene>
    <name evidence="1" type="ORF">NWE54_04235</name>
</gene>
<protein>
    <submittedName>
        <fullName evidence="1">Uncharacterized protein</fullName>
    </submittedName>
</protein>